<evidence type="ECO:0000313" key="2">
    <source>
        <dbReference type="Proteomes" id="UP000004995"/>
    </source>
</evidence>
<dbReference type="eggNOG" id="ENOG502R56Y">
    <property type="taxonomic scope" value="Eukaryota"/>
</dbReference>
<dbReference type="EMBL" id="AGNK02003224">
    <property type="status" value="NOT_ANNOTATED_CDS"/>
    <property type="molecule type" value="Genomic_DNA"/>
</dbReference>
<name>K3XLH1_SETIT</name>
<keyword evidence="2" id="KW-1185">Reference proteome</keyword>
<dbReference type="EnsemblPlants" id="KQL06144">
    <property type="protein sequence ID" value="KQL06144"/>
    <property type="gene ID" value="SETIT_002744mg"/>
</dbReference>
<dbReference type="InParanoid" id="K3XLH1"/>
<reference evidence="2" key="1">
    <citation type="journal article" date="2012" name="Nat. Biotechnol.">
        <title>Reference genome sequence of the model plant Setaria.</title>
        <authorList>
            <person name="Bennetzen J.L."/>
            <person name="Schmutz J."/>
            <person name="Wang H."/>
            <person name="Percifield R."/>
            <person name="Hawkins J."/>
            <person name="Pontaroli A.C."/>
            <person name="Estep M."/>
            <person name="Feng L."/>
            <person name="Vaughn J.N."/>
            <person name="Grimwood J."/>
            <person name="Jenkins J."/>
            <person name="Barry K."/>
            <person name="Lindquist E."/>
            <person name="Hellsten U."/>
            <person name="Deshpande S."/>
            <person name="Wang X."/>
            <person name="Wu X."/>
            <person name="Mitros T."/>
            <person name="Triplett J."/>
            <person name="Yang X."/>
            <person name="Ye C.Y."/>
            <person name="Mauro-Herrera M."/>
            <person name="Wang L."/>
            <person name="Li P."/>
            <person name="Sharma M."/>
            <person name="Sharma R."/>
            <person name="Ronald P.C."/>
            <person name="Panaud O."/>
            <person name="Kellogg E.A."/>
            <person name="Brutnell T.P."/>
            <person name="Doust A.N."/>
            <person name="Tuskan G.A."/>
            <person name="Rokhsar D."/>
            <person name="Devos K.M."/>
        </authorList>
    </citation>
    <scope>NUCLEOTIDE SEQUENCE [LARGE SCALE GENOMIC DNA]</scope>
    <source>
        <strain evidence="2">cv. Yugu1</strain>
    </source>
</reference>
<reference evidence="1" key="2">
    <citation type="submission" date="2018-08" db="UniProtKB">
        <authorList>
            <consortium name="EnsemblPlants"/>
        </authorList>
    </citation>
    <scope>IDENTIFICATION</scope>
    <source>
        <strain evidence="1">Yugu1</strain>
    </source>
</reference>
<protein>
    <submittedName>
        <fullName evidence="1">Uncharacterized protein</fullName>
    </submittedName>
</protein>
<accession>K3XLH1</accession>
<proteinExistence type="predicted"/>
<dbReference type="Gramene" id="KQL06144">
    <property type="protein sequence ID" value="KQL06144"/>
    <property type="gene ID" value="SETIT_002744mg"/>
</dbReference>
<sequence>MSRCIVLGPAAGPNSAGIGLARARWASGPIVPKMSVQCLEGVKVELKPDGPLTCYISYCHLAQALVAYYTERPHTLVNRASVQLSRACARAHTVVQQSARSMAPRSRAGAGARGPGVGVGVAALLLGAEGPLIHSTPRGVVDLVLHLLDLDGALVLPRPQVRARAVLPAAHRLVRRRRRPADRVRALRSRHPDPRCAQASVCLLATLELTRALLDFRFALSTPYAVELLLTVSLPAAK</sequence>
<dbReference type="Proteomes" id="UP000004995">
    <property type="component" value="Unassembled WGS sequence"/>
</dbReference>
<dbReference type="HOGENOM" id="CLU_1167583_0_0_1"/>
<dbReference type="AlphaFoldDB" id="K3XLH1"/>
<organism evidence="1 2">
    <name type="scientific">Setaria italica</name>
    <name type="common">Foxtail millet</name>
    <name type="synonym">Panicum italicum</name>
    <dbReference type="NCBI Taxonomy" id="4555"/>
    <lineage>
        <taxon>Eukaryota</taxon>
        <taxon>Viridiplantae</taxon>
        <taxon>Streptophyta</taxon>
        <taxon>Embryophyta</taxon>
        <taxon>Tracheophyta</taxon>
        <taxon>Spermatophyta</taxon>
        <taxon>Magnoliopsida</taxon>
        <taxon>Liliopsida</taxon>
        <taxon>Poales</taxon>
        <taxon>Poaceae</taxon>
        <taxon>PACMAD clade</taxon>
        <taxon>Panicoideae</taxon>
        <taxon>Panicodae</taxon>
        <taxon>Paniceae</taxon>
        <taxon>Cenchrinae</taxon>
        <taxon>Setaria</taxon>
    </lineage>
</organism>
<evidence type="ECO:0000313" key="1">
    <source>
        <dbReference type="EnsemblPlants" id="KQL06144"/>
    </source>
</evidence>